<dbReference type="PROSITE" id="PS50042">
    <property type="entry name" value="CNMP_BINDING_3"/>
    <property type="match status" value="1"/>
</dbReference>
<dbReference type="Pfam" id="PF00027">
    <property type="entry name" value="cNMP_binding"/>
    <property type="match status" value="1"/>
</dbReference>
<reference evidence="3" key="1">
    <citation type="journal article" date="2022" name="Int. J. Syst. Evol. Microbiol.">
        <title>Anaeromyxobacter oryzae sp. nov., Anaeromyxobacter diazotrophicus sp. nov. and Anaeromyxobacter paludicola sp. nov., isolated from paddy soils.</title>
        <authorList>
            <person name="Itoh H."/>
            <person name="Xu Z."/>
            <person name="Mise K."/>
            <person name="Masuda Y."/>
            <person name="Ushijima N."/>
            <person name="Hayakawa C."/>
            <person name="Shiratori Y."/>
            <person name="Senoo K."/>
        </authorList>
    </citation>
    <scope>NUCLEOTIDE SEQUENCE [LARGE SCALE GENOMIC DNA]</scope>
    <source>
        <strain evidence="3">Red232</strain>
    </source>
</reference>
<dbReference type="InterPro" id="IPR000595">
    <property type="entry name" value="cNMP-bd_dom"/>
</dbReference>
<dbReference type="Proteomes" id="UP001162891">
    <property type="component" value="Chromosome"/>
</dbReference>
<dbReference type="SUPFAM" id="SSF51206">
    <property type="entry name" value="cAMP-binding domain-like"/>
    <property type="match status" value="1"/>
</dbReference>
<dbReference type="RefSeq" id="WP_248356980.1">
    <property type="nucleotide sequence ID" value="NZ_AP025591.1"/>
</dbReference>
<gene>
    <name evidence="2" type="ORF">AMOR_56000</name>
</gene>
<dbReference type="EMBL" id="AP025591">
    <property type="protein sequence ID" value="BDG06604.1"/>
    <property type="molecule type" value="Genomic_DNA"/>
</dbReference>
<dbReference type="CDD" id="cd00038">
    <property type="entry name" value="CAP_ED"/>
    <property type="match status" value="1"/>
</dbReference>
<dbReference type="InterPro" id="IPR018490">
    <property type="entry name" value="cNMP-bd_dom_sf"/>
</dbReference>
<dbReference type="Gene3D" id="2.60.120.10">
    <property type="entry name" value="Jelly Rolls"/>
    <property type="match status" value="1"/>
</dbReference>
<dbReference type="SMART" id="SM00100">
    <property type="entry name" value="cNMP"/>
    <property type="match status" value="1"/>
</dbReference>
<dbReference type="InterPro" id="IPR014710">
    <property type="entry name" value="RmlC-like_jellyroll"/>
</dbReference>
<evidence type="ECO:0000259" key="1">
    <source>
        <dbReference type="PROSITE" id="PS50042"/>
    </source>
</evidence>
<protein>
    <recommendedName>
        <fullName evidence="1">Cyclic nucleotide-binding domain-containing protein</fullName>
    </recommendedName>
</protein>
<name>A0ABN6N077_9BACT</name>
<organism evidence="2 3">
    <name type="scientific">Anaeromyxobacter oryzae</name>
    <dbReference type="NCBI Taxonomy" id="2918170"/>
    <lineage>
        <taxon>Bacteria</taxon>
        <taxon>Pseudomonadati</taxon>
        <taxon>Myxococcota</taxon>
        <taxon>Myxococcia</taxon>
        <taxon>Myxococcales</taxon>
        <taxon>Cystobacterineae</taxon>
        <taxon>Anaeromyxobacteraceae</taxon>
        <taxon>Anaeromyxobacter</taxon>
    </lineage>
</organism>
<evidence type="ECO:0000313" key="3">
    <source>
        <dbReference type="Proteomes" id="UP001162891"/>
    </source>
</evidence>
<feature type="domain" description="Cyclic nucleotide-binding" evidence="1">
    <location>
        <begin position="23"/>
        <end position="97"/>
    </location>
</feature>
<sequence>MASAAREVWGDLATTAFVESSLLFRSLDPEARRDLLQLARQATWAAGDQVSGDADEGFYLVVDGQAAALVGGVEVAQLERGAFFGEGRVLGAGRPTALVARSEVAAVVFPAPVVAALGERFPKVRKLLEAMHAARQKDASGKLAS</sequence>
<accession>A0ABN6N077</accession>
<evidence type="ECO:0000313" key="2">
    <source>
        <dbReference type="EMBL" id="BDG06604.1"/>
    </source>
</evidence>
<keyword evidence="3" id="KW-1185">Reference proteome</keyword>
<proteinExistence type="predicted"/>